<name>A0A1G9EFV0_9PROT</name>
<evidence type="ECO:0000256" key="4">
    <source>
        <dbReference type="ARBA" id="ARBA00022679"/>
    </source>
</evidence>
<dbReference type="AlphaFoldDB" id="A0A1G9EFV0"/>
<dbReference type="PRINTS" id="PR00344">
    <property type="entry name" value="BCTRLSENSOR"/>
</dbReference>
<dbReference type="Pfam" id="PF00512">
    <property type="entry name" value="HisKA"/>
    <property type="match status" value="1"/>
</dbReference>
<evidence type="ECO:0000256" key="14">
    <source>
        <dbReference type="ARBA" id="ARBA00043094"/>
    </source>
</evidence>
<dbReference type="InterPro" id="IPR004358">
    <property type="entry name" value="Sig_transdc_His_kin-like_C"/>
</dbReference>
<evidence type="ECO:0000256" key="13">
    <source>
        <dbReference type="ARBA" id="ARBA00042313"/>
    </source>
</evidence>
<keyword evidence="9" id="KW-0902">Two-component regulatory system</keyword>
<evidence type="ECO:0000256" key="3">
    <source>
        <dbReference type="ARBA" id="ARBA00022553"/>
    </source>
</evidence>
<dbReference type="GO" id="GO:0016787">
    <property type="term" value="F:hydrolase activity"/>
    <property type="evidence" value="ECO:0007669"/>
    <property type="project" value="UniProtKB-KW"/>
</dbReference>
<dbReference type="GO" id="GO:0000155">
    <property type="term" value="F:phosphorelay sensor kinase activity"/>
    <property type="evidence" value="ECO:0007669"/>
    <property type="project" value="InterPro"/>
</dbReference>
<dbReference type="Proteomes" id="UP000198629">
    <property type="component" value="Unassembled WGS sequence"/>
</dbReference>
<reference evidence="17" key="1">
    <citation type="submission" date="2016-10" db="EMBL/GenBank/DDBJ databases">
        <authorList>
            <person name="Varghese N."/>
            <person name="Submissions S."/>
        </authorList>
    </citation>
    <scope>NUCLEOTIDE SEQUENCE [LARGE SCALE GENOMIC DNA]</scope>
    <source>
        <strain evidence="17">CBMB127</strain>
    </source>
</reference>
<keyword evidence="3" id="KW-0597">Phosphoprotein</keyword>
<dbReference type="SUPFAM" id="SSF47384">
    <property type="entry name" value="Homodimeric domain of signal transducing histidine kinase"/>
    <property type="match status" value="1"/>
</dbReference>
<evidence type="ECO:0000259" key="15">
    <source>
        <dbReference type="PROSITE" id="PS50109"/>
    </source>
</evidence>
<dbReference type="STRING" id="492660.SAMN05192566_2365"/>
<evidence type="ECO:0000256" key="6">
    <source>
        <dbReference type="ARBA" id="ARBA00022777"/>
    </source>
</evidence>
<evidence type="ECO:0000256" key="9">
    <source>
        <dbReference type="ARBA" id="ARBA00023012"/>
    </source>
</evidence>
<dbReference type="InterPro" id="IPR036890">
    <property type="entry name" value="HATPase_C_sf"/>
</dbReference>
<evidence type="ECO:0000256" key="5">
    <source>
        <dbReference type="ARBA" id="ARBA00022741"/>
    </source>
</evidence>
<comment type="function">
    <text evidence="11">Member of the two-component regulatory system NtrB/NtrC, which controls expression of the nitrogen-regulated (ntr) genes in response to nitrogen limitation. Under conditions of nitrogen limitation, NtrB autophosphorylates and transfers the phosphoryl group to NtrC. In the presence of nitrogen, acts as a phosphatase that dephosphorylates and inactivates NtrC.</text>
</comment>
<dbReference type="PROSITE" id="PS50109">
    <property type="entry name" value="HIS_KIN"/>
    <property type="match status" value="1"/>
</dbReference>
<dbReference type="SMART" id="SM00387">
    <property type="entry name" value="HATPase_c"/>
    <property type="match status" value="1"/>
</dbReference>
<dbReference type="CDD" id="cd00082">
    <property type="entry name" value="HisKA"/>
    <property type="match status" value="1"/>
</dbReference>
<dbReference type="SUPFAM" id="SSF55785">
    <property type="entry name" value="PYP-like sensor domain (PAS domain)"/>
    <property type="match status" value="1"/>
</dbReference>
<sequence length="372" mass="41845">MQINKDMVQKSPDGFSGLEHLATAVILLNRQLEVTYANSSAETLFAFSANQIHGLHIHDVFVNCDILQMAVTQAVQTQGPFREHEFTLTTQRGHTTAVTCTATPISSTFNQTPEDMLILEFVQMDQQLRIAREERMLIQQQANSELLRNLAHEIRNPLGGLRGAAQLLEFELPQPGLKEYTQVIIKEADRLHSLMDRLLAPHRVPKYEPTNIHEVLERVRSLLLAESPNNIRVIRDYDTSLPELIGDREKLIQAVLNIARNAAQAMQQSSTKDATITFRTRAERQITLARKRYRVGIHLEIIDNGPGIPAGIKERIFYPLVSGREGGTGLGLALAQTFITQHHGMIDCESQPGKTIFHILLPIESMQFKSQP</sequence>
<evidence type="ECO:0000256" key="12">
    <source>
        <dbReference type="ARBA" id="ARBA00039567"/>
    </source>
</evidence>
<dbReference type="InterPro" id="IPR035965">
    <property type="entry name" value="PAS-like_dom_sf"/>
</dbReference>
<dbReference type="Pfam" id="PF00989">
    <property type="entry name" value="PAS"/>
    <property type="match status" value="1"/>
</dbReference>
<dbReference type="InterPro" id="IPR003594">
    <property type="entry name" value="HATPase_dom"/>
</dbReference>
<dbReference type="SUPFAM" id="SSF55874">
    <property type="entry name" value="ATPase domain of HSP90 chaperone/DNA topoisomerase II/histidine kinase"/>
    <property type="match status" value="1"/>
</dbReference>
<dbReference type="CDD" id="cd00130">
    <property type="entry name" value="PAS"/>
    <property type="match status" value="1"/>
</dbReference>
<proteinExistence type="predicted"/>
<evidence type="ECO:0000256" key="7">
    <source>
        <dbReference type="ARBA" id="ARBA00022801"/>
    </source>
</evidence>
<keyword evidence="4" id="KW-0808">Transferase</keyword>
<dbReference type="Gene3D" id="3.30.450.20">
    <property type="entry name" value="PAS domain"/>
    <property type="match status" value="1"/>
</dbReference>
<evidence type="ECO:0000256" key="1">
    <source>
        <dbReference type="ARBA" id="ARBA00000085"/>
    </source>
</evidence>
<dbReference type="SMART" id="SM00091">
    <property type="entry name" value="PAS"/>
    <property type="match status" value="1"/>
</dbReference>
<comment type="catalytic activity">
    <reaction evidence="1">
        <text>ATP + protein L-histidine = ADP + protein N-phospho-L-histidine.</text>
        <dbReference type="EC" id="2.7.13.3"/>
    </reaction>
</comment>
<dbReference type="NCBIfam" id="NF008293">
    <property type="entry name" value="PRK11073.1"/>
    <property type="match status" value="1"/>
</dbReference>
<evidence type="ECO:0000256" key="10">
    <source>
        <dbReference type="ARBA" id="ARBA00023231"/>
    </source>
</evidence>
<keyword evidence="8" id="KW-0067">ATP-binding</keyword>
<dbReference type="InterPro" id="IPR013767">
    <property type="entry name" value="PAS_fold"/>
</dbReference>
<keyword evidence="5" id="KW-0547">Nucleotide-binding</keyword>
<dbReference type="InterPro" id="IPR003661">
    <property type="entry name" value="HisK_dim/P_dom"/>
</dbReference>
<dbReference type="NCBIfam" id="TIGR00229">
    <property type="entry name" value="sensory_box"/>
    <property type="match status" value="1"/>
</dbReference>
<organism evidence="16 17">
    <name type="scientific">Methylophilus rhizosphaerae</name>
    <dbReference type="NCBI Taxonomy" id="492660"/>
    <lineage>
        <taxon>Bacteria</taxon>
        <taxon>Pseudomonadati</taxon>
        <taxon>Pseudomonadota</taxon>
        <taxon>Betaproteobacteria</taxon>
        <taxon>Nitrosomonadales</taxon>
        <taxon>Methylophilaceae</taxon>
        <taxon>Methylophilus</taxon>
    </lineage>
</organism>
<accession>A0A1G9EFV0</accession>
<dbReference type="Pfam" id="PF02518">
    <property type="entry name" value="HATPase_c"/>
    <property type="match status" value="1"/>
</dbReference>
<evidence type="ECO:0000256" key="8">
    <source>
        <dbReference type="ARBA" id="ARBA00022840"/>
    </source>
</evidence>
<keyword evidence="6 16" id="KW-0418">Kinase</keyword>
<protein>
    <recommendedName>
        <fullName evidence="12">Sensory histidine kinase/phosphatase NtrB</fullName>
        <ecNumber evidence="2">2.7.13.3</ecNumber>
    </recommendedName>
    <alternativeName>
        <fullName evidence="13">Nitrogen regulation protein NR(II)</fullName>
    </alternativeName>
    <alternativeName>
        <fullName evidence="14">Nitrogen regulator II</fullName>
    </alternativeName>
</protein>
<dbReference type="InterPro" id="IPR000014">
    <property type="entry name" value="PAS"/>
</dbReference>
<dbReference type="PANTHER" id="PTHR43065:SF16">
    <property type="entry name" value="SENSORY HISTIDINE KINASE_PHOSPHATASE NTRB"/>
    <property type="match status" value="1"/>
</dbReference>
<dbReference type="GO" id="GO:0006355">
    <property type="term" value="P:regulation of DNA-templated transcription"/>
    <property type="evidence" value="ECO:0007669"/>
    <property type="project" value="InterPro"/>
</dbReference>
<evidence type="ECO:0000256" key="2">
    <source>
        <dbReference type="ARBA" id="ARBA00012438"/>
    </source>
</evidence>
<evidence type="ECO:0000313" key="17">
    <source>
        <dbReference type="Proteomes" id="UP000198629"/>
    </source>
</evidence>
<dbReference type="EMBL" id="FNFX01000004">
    <property type="protein sequence ID" value="SDK74905.1"/>
    <property type="molecule type" value="Genomic_DNA"/>
</dbReference>
<gene>
    <name evidence="16" type="ORF">SAMN05192566_2365</name>
</gene>
<dbReference type="Gene3D" id="1.10.287.130">
    <property type="match status" value="1"/>
</dbReference>
<dbReference type="Gene3D" id="3.30.565.10">
    <property type="entry name" value="Histidine kinase-like ATPase, C-terminal domain"/>
    <property type="match status" value="1"/>
</dbReference>
<evidence type="ECO:0000256" key="11">
    <source>
        <dbReference type="ARBA" id="ARBA00037696"/>
    </source>
</evidence>
<keyword evidence="7" id="KW-0378">Hydrolase</keyword>
<keyword evidence="17" id="KW-1185">Reference proteome</keyword>
<dbReference type="GO" id="GO:0005524">
    <property type="term" value="F:ATP binding"/>
    <property type="evidence" value="ECO:0007669"/>
    <property type="project" value="UniProtKB-KW"/>
</dbReference>
<dbReference type="SMART" id="SM00388">
    <property type="entry name" value="HisKA"/>
    <property type="match status" value="1"/>
</dbReference>
<feature type="domain" description="Histidine kinase" evidence="15">
    <location>
        <begin position="149"/>
        <end position="365"/>
    </location>
</feature>
<evidence type="ECO:0000313" key="16">
    <source>
        <dbReference type="EMBL" id="SDK74905.1"/>
    </source>
</evidence>
<keyword evidence="10" id="KW-0535">Nitrogen fixation</keyword>
<dbReference type="PANTHER" id="PTHR43065">
    <property type="entry name" value="SENSOR HISTIDINE KINASE"/>
    <property type="match status" value="1"/>
</dbReference>
<dbReference type="EC" id="2.7.13.3" evidence="2"/>
<dbReference type="InterPro" id="IPR005467">
    <property type="entry name" value="His_kinase_dom"/>
</dbReference>
<dbReference type="InterPro" id="IPR036097">
    <property type="entry name" value="HisK_dim/P_sf"/>
</dbReference>